<keyword evidence="6" id="KW-0627">Porphyrin biosynthesis</keyword>
<dbReference type="GO" id="GO:0032259">
    <property type="term" value="P:methylation"/>
    <property type="evidence" value="ECO:0007669"/>
    <property type="project" value="UniProtKB-KW"/>
</dbReference>
<dbReference type="RefSeq" id="WP_252817922.1">
    <property type="nucleotide sequence ID" value="NZ_JAMXQS010000004.1"/>
</dbReference>
<dbReference type="InterPro" id="IPR014777">
    <property type="entry name" value="4pyrrole_Mease_sub1"/>
</dbReference>
<dbReference type="GO" id="GO:0004851">
    <property type="term" value="F:uroporphyrin-III C-methyltransferase activity"/>
    <property type="evidence" value="ECO:0007669"/>
    <property type="project" value="UniProtKB-EC"/>
</dbReference>
<dbReference type="Gene3D" id="3.40.1010.10">
    <property type="entry name" value="Cobalt-precorrin-4 Transmethylase, Domain 1"/>
    <property type="match status" value="1"/>
</dbReference>
<name>A0ABT1C716_9HYPH</name>
<dbReference type="PROSITE" id="PS00840">
    <property type="entry name" value="SUMT_2"/>
    <property type="match status" value="1"/>
</dbReference>
<comment type="caution">
    <text evidence="10">The sequence shown here is derived from an EMBL/GenBank/DDBJ whole genome shotgun (WGS) entry which is preliminary data.</text>
</comment>
<dbReference type="PANTHER" id="PTHR45790:SF3">
    <property type="entry name" value="S-ADENOSYL-L-METHIONINE-DEPENDENT UROPORPHYRINOGEN III METHYLTRANSFERASE, CHLOROPLASTIC"/>
    <property type="match status" value="1"/>
</dbReference>
<dbReference type="Pfam" id="PF00590">
    <property type="entry name" value="TP_methylase"/>
    <property type="match status" value="1"/>
</dbReference>
<protein>
    <recommendedName>
        <fullName evidence="2">uroporphyrinogen-III C-methyltransferase</fullName>
        <ecNumber evidence="2">2.1.1.107</ecNumber>
    </recommendedName>
</protein>
<dbReference type="InterPro" id="IPR003043">
    <property type="entry name" value="Uropor_MeTrfase_CS"/>
</dbReference>
<evidence type="ECO:0000256" key="1">
    <source>
        <dbReference type="ARBA" id="ARBA00005879"/>
    </source>
</evidence>
<accession>A0ABT1C716</accession>
<dbReference type="InterPro" id="IPR050161">
    <property type="entry name" value="Siro_Cobalamin_biosynth"/>
</dbReference>
<evidence type="ECO:0000256" key="6">
    <source>
        <dbReference type="ARBA" id="ARBA00023244"/>
    </source>
</evidence>
<dbReference type="Proteomes" id="UP001205906">
    <property type="component" value="Unassembled WGS sequence"/>
</dbReference>
<dbReference type="Gene3D" id="3.30.950.10">
    <property type="entry name" value="Methyltransferase, Cobalt-precorrin-4 Transmethylase, Domain 2"/>
    <property type="match status" value="1"/>
</dbReference>
<evidence type="ECO:0000313" key="10">
    <source>
        <dbReference type="EMBL" id="MCO6049791.1"/>
    </source>
</evidence>
<dbReference type="InterPro" id="IPR014776">
    <property type="entry name" value="4pyrrole_Mease_sub2"/>
</dbReference>
<dbReference type="EC" id="2.1.1.107" evidence="2"/>
<evidence type="ECO:0000259" key="9">
    <source>
        <dbReference type="Pfam" id="PF00590"/>
    </source>
</evidence>
<dbReference type="CDD" id="cd11642">
    <property type="entry name" value="SUMT"/>
    <property type="match status" value="1"/>
</dbReference>
<dbReference type="EMBL" id="JAMXQS010000004">
    <property type="protein sequence ID" value="MCO6049791.1"/>
    <property type="molecule type" value="Genomic_DNA"/>
</dbReference>
<evidence type="ECO:0000256" key="8">
    <source>
        <dbReference type="RuleBase" id="RU003960"/>
    </source>
</evidence>
<keyword evidence="5" id="KW-0949">S-adenosyl-L-methionine</keyword>
<dbReference type="InterPro" id="IPR000878">
    <property type="entry name" value="4pyrrol_Mease"/>
</dbReference>
<comment type="pathway">
    <text evidence="7">Porphyrin-containing compound metabolism; siroheme biosynthesis; precorrin-2 from uroporphyrinogen III: step 1/1.</text>
</comment>
<feature type="domain" description="Tetrapyrrole methylase" evidence="9">
    <location>
        <begin position="22"/>
        <end position="230"/>
    </location>
</feature>
<dbReference type="SUPFAM" id="SSF53790">
    <property type="entry name" value="Tetrapyrrole methylase"/>
    <property type="match status" value="1"/>
</dbReference>
<dbReference type="PANTHER" id="PTHR45790">
    <property type="entry name" value="SIROHEME SYNTHASE-RELATED"/>
    <property type="match status" value="1"/>
</dbReference>
<dbReference type="NCBIfam" id="TIGR01469">
    <property type="entry name" value="cobA_cysG_Cterm"/>
    <property type="match status" value="1"/>
</dbReference>
<dbReference type="InterPro" id="IPR006366">
    <property type="entry name" value="CobA/CysG_C"/>
</dbReference>
<reference evidence="10 11" key="1">
    <citation type="submission" date="2022-06" db="EMBL/GenBank/DDBJ databases">
        <title>Mesorhizobium sp. strain RP14 Genome sequencing and assembly.</title>
        <authorList>
            <person name="Kim I."/>
        </authorList>
    </citation>
    <scope>NUCLEOTIDE SEQUENCE [LARGE SCALE GENOMIC DNA]</scope>
    <source>
        <strain evidence="11">RP14(2022)</strain>
    </source>
</reference>
<gene>
    <name evidence="10" type="primary">cobA</name>
    <name evidence="10" type="ORF">NGM99_08290</name>
</gene>
<evidence type="ECO:0000256" key="7">
    <source>
        <dbReference type="ARBA" id="ARBA00025705"/>
    </source>
</evidence>
<dbReference type="InterPro" id="IPR035996">
    <property type="entry name" value="4pyrrol_Methylase_sf"/>
</dbReference>
<evidence type="ECO:0000256" key="5">
    <source>
        <dbReference type="ARBA" id="ARBA00022691"/>
    </source>
</evidence>
<evidence type="ECO:0000256" key="3">
    <source>
        <dbReference type="ARBA" id="ARBA00022603"/>
    </source>
</evidence>
<proteinExistence type="inferred from homology"/>
<evidence type="ECO:0000256" key="4">
    <source>
        <dbReference type="ARBA" id="ARBA00022679"/>
    </source>
</evidence>
<dbReference type="NCBIfam" id="NF004790">
    <property type="entry name" value="PRK06136.1"/>
    <property type="match status" value="1"/>
</dbReference>
<keyword evidence="3 8" id="KW-0489">Methyltransferase</keyword>
<organism evidence="10 11">
    <name type="scientific">Mesorhizobium liriopis</name>
    <dbReference type="NCBI Taxonomy" id="2953882"/>
    <lineage>
        <taxon>Bacteria</taxon>
        <taxon>Pseudomonadati</taxon>
        <taxon>Pseudomonadota</taxon>
        <taxon>Alphaproteobacteria</taxon>
        <taxon>Hyphomicrobiales</taxon>
        <taxon>Phyllobacteriaceae</taxon>
        <taxon>Mesorhizobium</taxon>
    </lineage>
</organism>
<evidence type="ECO:0000256" key="2">
    <source>
        <dbReference type="ARBA" id="ARBA00012162"/>
    </source>
</evidence>
<evidence type="ECO:0000313" key="11">
    <source>
        <dbReference type="Proteomes" id="UP001205906"/>
    </source>
</evidence>
<comment type="similarity">
    <text evidence="1 8">Belongs to the precorrin methyltransferase family.</text>
</comment>
<keyword evidence="4 8" id="KW-0808">Transferase</keyword>
<keyword evidence="11" id="KW-1185">Reference proteome</keyword>
<sequence>MSLADALARLAPTFPPFEPGHVWLAGAGPGRSGSLTLDVVAALSEADHVVYDALVDPAVLRAAGRAELHHMGKRGGQTSAAQSDITATLIRLARTGGRVLRLKGGDPFIFGRGGEEVLALAEAGIPFRVLPGVTAALGAMASALIPTTMRGFNKAVILATGHAADEADDLDWAALARTGQPVIIYMGLKNLGAIVHHLREGGLNGDTPAGIIMSGGTDAERVLTATLDTLAMHAKAEGFASPALIIVGSIVSLRDQLLGTPR</sequence>